<evidence type="ECO:0000256" key="3">
    <source>
        <dbReference type="ARBA" id="ARBA00012438"/>
    </source>
</evidence>
<keyword evidence="6 10" id="KW-0418">Kinase</keyword>
<dbReference type="InterPro" id="IPR003661">
    <property type="entry name" value="HisK_dim/P_dom"/>
</dbReference>
<dbReference type="PIRSF" id="PIRSF037347">
    <property type="entry name" value="STHK_CHASE2_PAS_prd"/>
    <property type="match status" value="1"/>
</dbReference>
<dbReference type="InterPro" id="IPR004358">
    <property type="entry name" value="Sig_transdc_His_kin-like_C"/>
</dbReference>
<dbReference type="PANTHER" id="PTHR43547">
    <property type="entry name" value="TWO-COMPONENT HISTIDINE KINASE"/>
    <property type="match status" value="1"/>
</dbReference>
<keyword evidence="4" id="KW-0597">Phosphoprotein</keyword>
<dbReference type="Gene3D" id="1.10.287.130">
    <property type="match status" value="1"/>
</dbReference>
<dbReference type="InterPro" id="IPR005467">
    <property type="entry name" value="His_kinase_dom"/>
</dbReference>
<dbReference type="CDD" id="cd00075">
    <property type="entry name" value="HATPase"/>
    <property type="match status" value="1"/>
</dbReference>
<name>A0A8J3ALT9_9BURK</name>
<gene>
    <name evidence="10" type="ORF">GCM10008066_02060</name>
</gene>
<evidence type="ECO:0000256" key="2">
    <source>
        <dbReference type="ARBA" id="ARBA00004429"/>
    </source>
</evidence>
<dbReference type="InterPro" id="IPR000700">
    <property type="entry name" value="PAS-assoc_C"/>
</dbReference>
<comment type="caution">
    <text evidence="10">The sequence shown here is derived from an EMBL/GenBank/DDBJ whole genome shotgun (WGS) entry which is preliminary data.</text>
</comment>
<dbReference type="InterPro" id="IPR017181">
    <property type="entry name" value="Sig_transdc_His_kin_CHASE2"/>
</dbReference>
<keyword evidence="7" id="KW-0472">Membrane</keyword>
<dbReference type="Gene3D" id="3.30.565.10">
    <property type="entry name" value="Histidine kinase-like ATPase, C-terminal domain"/>
    <property type="match status" value="1"/>
</dbReference>
<dbReference type="SUPFAM" id="SSF55785">
    <property type="entry name" value="PYP-like sensor domain (PAS domain)"/>
    <property type="match status" value="1"/>
</dbReference>
<feature type="transmembrane region" description="Helical" evidence="7">
    <location>
        <begin position="351"/>
        <end position="368"/>
    </location>
</feature>
<dbReference type="InterPro" id="IPR003594">
    <property type="entry name" value="HATPase_dom"/>
</dbReference>
<dbReference type="Gene3D" id="3.30.450.20">
    <property type="entry name" value="PAS domain"/>
    <property type="match status" value="1"/>
</dbReference>
<feature type="transmembrane region" description="Helical" evidence="7">
    <location>
        <begin position="25"/>
        <end position="45"/>
    </location>
</feature>
<dbReference type="InterPro" id="IPR035965">
    <property type="entry name" value="PAS-like_dom_sf"/>
</dbReference>
<keyword evidence="7" id="KW-1133">Transmembrane helix</keyword>
<protein>
    <recommendedName>
        <fullName evidence="3">histidine kinase</fullName>
        <ecNumber evidence="3">2.7.13.3</ecNumber>
    </recommendedName>
</protein>
<evidence type="ECO:0000256" key="4">
    <source>
        <dbReference type="ARBA" id="ARBA00022553"/>
    </source>
</evidence>
<reference evidence="11" key="1">
    <citation type="journal article" date="2019" name="Int. J. Syst. Evol. Microbiol.">
        <title>The Global Catalogue of Microorganisms (GCM) 10K type strain sequencing project: providing services to taxonomists for standard genome sequencing and annotation.</title>
        <authorList>
            <consortium name="The Broad Institute Genomics Platform"/>
            <consortium name="The Broad Institute Genome Sequencing Center for Infectious Disease"/>
            <person name="Wu L."/>
            <person name="Ma J."/>
        </authorList>
    </citation>
    <scope>NUCLEOTIDE SEQUENCE [LARGE SCALE GENOMIC DNA]</scope>
    <source>
        <strain evidence="11">CCM 2767</strain>
    </source>
</reference>
<dbReference type="RefSeq" id="WP_188379422.1">
    <property type="nucleotide sequence ID" value="NZ_BMDI01000001.1"/>
</dbReference>
<evidence type="ECO:0000256" key="6">
    <source>
        <dbReference type="ARBA" id="ARBA00022777"/>
    </source>
</evidence>
<dbReference type="FunFam" id="3.30.565.10:FF:000006">
    <property type="entry name" value="Sensor histidine kinase WalK"/>
    <property type="match status" value="1"/>
</dbReference>
<keyword evidence="5" id="KW-0808">Transferase</keyword>
<evidence type="ECO:0000313" key="10">
    <source>
        <dbReference type="EMBL" id="GGI16058.1"/>
    </source>
</evidence>
<dbReference type="PRINTS" id="PR00344">
    <property type="entry name" value="BCTRLSENSOR"/>
</dbReference>
<dbReference type="GO" id="GO:0000155">
    <property type="term" value="F:phosphorelay sensor kinase activity"/>
    <property type="evidence" value="ECO:0007669"/>
    <property type="project" value="InterPro"/>
</dbReference>
<dbReference type="Pfam" id="PF02518">
    <property type="entry name" value="HATPase_c"/>
    <property type="match status" value="1"/>
</dbReference>
<dbReference type="InterPro" id="IPR036097">
    <property type="entry name" value="HisK_dim/P_sf"/>
</dbReference>
<dbReference type="Pfam" id="PF05226">
    <property type="entry name" value="CHASE2"/>
    <property type="match status" value="1"/>
</dbReference>
<dbReference type="CDD" id="cd00082">
    <property type="entry name" value="HisKA"/>
    <property type="match status" value="1"/>
</dbReference>
<feature type="domain" description="Histidine kinase" evidence="8">
    <location>
        <begin position="560"/>
        <end position="775"/>
    </location>
</feature>
<dbReference type="GO" id="GO:0005886">
    <property type="term" value="C:plasma membrane"/>
    <property type="evidence" value="ECO:0007669"/>
    <property type="project" value="UniProtKB-SubCell"/>
</dbReference>
<feature type="transmembrane region" description="Helical" evidence="7">
    <location>
        <begin position="302"/>
        <end position="322"/>
    </location>
</feature>
<comment type="catalytic activity">
    <reaction evidence="1">
        <text>ATP + protein L-histidine = ADP + protein N-phospho-L-histidine.</text>
        <dbReference type="EC" id="2.7.13.3"/>
    </reaction>
</comment>
<dbReference type="InterPro" id="IPR036890">
    <property type="entry name" value="HATPase_C_sf"/>
</dbReference>
<evidence type="ECO:0000259" key="9">
    <source>
        <dbReference type="PROSITE" id="PS50113"/>
    </source>
</evidence>
<dbReference type="EC" id="2.7.13.3" evidence="3"/>
<dbReference type="SUPFAM" id="SSF47384">
    <property type="entry name" value="Homodimeric domain of signal transducing histidine kinase"/>
    <property type="match status" value="1"/>
</dbReference>
<evidence type="ECO:0000259" key="8">
    <source>
        <dbReference type="PROSITE" id="PS50109"/>
    </source>
</evidence>
<evidence type="ECO:0000256" key="7">
    <source>
        <dbReference type="SAM" id="Phobius"/>
    </source>
</evidence>
<comment type="subcellular location">
    <subcellularLocation>
        <location evidence="2">Cell inner membrane</location>
        <topology evidence="2">Multi-pass membrane protein</topology>
    </subcellularLocation>
</comment>
<evidence type="ECO:0000313" key="11">
    <source>
        <dbReference type="Proteomes" id="UP000642180"/>
    </source>
</evidence>
<dbReference type="EMBL" id="BMDI01000001">
    <property type="protein sequence ID" value="GGI16058.1"/>
    <property type="molecule type" value="Genomic_DNA"/>
</dbReference>
<dbReference type="PANTHER" id="PTHR43547:SF2">
    <property type="entry name" value="HYBRID SIGNAL TRANSDUCTION HISTIDINE KINASE C"/>
    <property type="match status" value="1"/>
</dbReference>
<accession>A0A8J3ALT9</accession>
<dbReference type="SMART" id="SM00387">
    <property type="entry name" value="HATPase_c"/>
    <property type="match status" value="1"/>
</dbReference>
<evidence type="ECO:0000256" key="1">
    <source>
        <dbReference type="ARBA" id="ARBA00000085"/>
    </source>
</evidence>
<organism evidence="10 11">
    <name type="scientific">Oxalicibacterium faecigallinarum</name>
    <dbReference type="NCBI Taxonomy" id="573741"/>
    <lineage>
        <taxon>Bacteria</taxon>
        <taxon>Pseudomonadati</taxon>
        <taxon>Pseudomonadota</taxon>
        <taxon>Betaproteobacteria</taxon>
        <taxon>Burkholderiales</taxon>
        <taxon>Oxalobacteraceae</taxon>
        <taxon>Oxalicibacterium</taxon>
    </lineage>
</organism>
<dbReference type="InterPro" id="IPR007890">
    <property type="entry name" value="CHASE2"/>
</dbReference>
<keyword evidence="11" id="KW-1185">Reference proteome</keyword>
<proteinExistence type="predicted"/>
<evidence type="ECO:0000256" key="5">
    <source>
        <dbReference type="ARBA" id="ARBA00022679"/>
    </source>
</evidence>
<keyword evidence="7" id="KW-0812">Transmembrane</keyword>
<dbReference type="SMART" id="SM01080">
    <property type="entry name" value="CHASE2"/>
    <property type="match status" value="1"/>
</dbReference>
<dbReference type="PROSITE" id="PS50113">
    <property type="entry name" value="PAC"/>
    <property type="match status" value="1"/>
</dbReference>
<dbReference type="PROSITE" id="PS50109">
    <property type="entry name" value="HIS_KIN"/>
    <property type="match status" value="1"/>
</dbReference>
<dbReference type="Proteomes" id="UP000642180">
    <property type="component" value="Unassembled WGS sequence"/>
</dbReference>
<dbReference type="AlphaFoldDB" id="A0A8J3ALT9"/>
<sequence length="792" mass="87343">MPLRSSNVPMIFSQQRRQSPLKAEWRIFFLIMLACAAVLGLMNGLGQPDRFIYDALIKSAQRPANEQIVIIAIDNPSIAALGRWPWKRTVHAELINRLNQSKAKAIGIDIIFSEPEVQSDGDTRLTHAIASNQRVVLPLLIEHTAQGLQPTLPIPSLMDAAHNVGHTHFVFDADGLVRSILLNETLGDASWPQFSVAVYQTGMRKTPSDRMRVGHDNRELIPFAGPPGHAIKVSYIDVLRGKIPPGYFDGKYVLIGATASGIATMFPTPLTTKERLMPGVEINANVLAGLLEKRGIQPATKWLNALVTMSFTCLALFACLYLSPFKALGATLVLIGLIALTNYTLFMLELWVPPAAAILMVISIYPLWNWRRLEATLFYLSEELERLHYNNAMVLRDKSSAVIAQDADFLERQIAAIRIAGDRARDVHQFVSDSLNNMPDATLVLSQAGELLMCNLKAQLQLAQMGVDYQKPLTLKEIFSHFQAPPRSPIHDQIWYNTLLQTPTCETMEVETRDKSGREFLIKSTASRMADGAMLGWIISLIDVTSLRAAERRREESLNFISHDLRVPQSSILALIQLQKNPSTAFAADEFLNRVEKSVEATLHLAESFVHLAKAESSGYQLQESDFSSMLAEAADSMWAFAHARSVTVEIDTPAEDAWLTVDRSLMIRALGNLLSNAIKFSPEGGRVRCEAQSLMTAEGPAIACSIHDQGPGIAVSKQSMIFSPFLRADDHGQDGIGLGLAFVKMVVERHGGTITLDSTVGKGSTFTIMLPCVADDEEDQVSMNHQEGSKP</sequence>
<dbReference type="SUPFAM" id="SSF55874">
    <property type="entry name" value="ATPase domain of HSP90 chaperone/DNA topoisomerase II/histidine kinase"/>
    <property type="match status" value="1"/>
</dbReference>
<feature type="domain" description="PAC" evidence="9">
    <location>
        <begin position="506"/>
        <end position="556"/>
    </location>
</feature>
<feature type="transmembrane region" description="Helical" evidence="7">
    <location>
        <begin position="327"/>
        <end position="345"/>
    </location>
</feature>